<gene>
    <name evidence="1" type="ORF">QYF62_02875</name>
</gene>
<reference evidence="1 2" key="1">
    <citation type="submission" date="2023-07" db="EMBL/GenBank/DDBJ databases">
        <title>Strategy for survival of the halotoleranting strain Dietzia MX2 from the Yakshinskoe mineral salts deposit.</title>
        <authorList>
            <person name="Kharitonova M.A."/>
            <person name="Kupriyanova-Ashina F.G."/>
            <person name="Shakirov T.R."/>
            <person name="Vafina M.S."/>
            <person name="Ilinskaya O.N."/>
        </authorList>
    </citation>
    <scope>NUCLEOTIDE SEQUENCE [LARGE SCALE GENOMIC DNA]</scope>
    <source>
        <strain evidence="1 2">MX2</strain>
    </source>
</reference>
<dbReference type="EMBL" id="JAUHTB010000002">
    <property type="protein sequence ID" value="MDN4505005.1"/>
    <property type="molecule type" value="Genomic_DNA"/>
</dbReference>
<comment type="caution">
    <text evidence="1">The sequence shown here is derived from an EMBL/GenBank/DDBJ whole genome shotgun (WGS) entry which is preliminary data.</text>
</comment>
<evidence type="ECO:0000313" key="2">
    <source>
        <dbReference type="Proteomes" id="UP001172702"/>
    </source>
</evidence>
<sequence>MYSMEPEAVSAAVAGLAAPVVRNGAVTGRREWSWDFCINYFSATDDPTAEMEKSCLQLGYYLASWGMLRGSSWLFKNAHPRHYTATIETIASHSPTVRDLDLSDYTDTQARSALISAYADIRSALLPDGNEHATAVTKVMLGVWGNIPAFDTYLRAGLRSIVSPAERAAFNTVNDRSLELLSRIYRENQGVIDQLATTHATVVFSENAAPSRSYTRAKVLDAAGFAFGEQLLAGPDRSDKAL</sequence>
<proteinExistence type="predicted"/>
<evidence type="ECO:0000313" key="1">
    <source>
        <dbReference type="EMBL" id="MDN4505005.1"/>
    </source>
</evidence>
<name>A0ABT8GXT6_9ACTN</name>
<dbReference type="Proteomes" id="UP001172702">
    <property type="component" value="Unassembled WGS sequence"/>
</dbReference>
<organism evidence="1 2">
    <name type="scientific">Dietzia maris</name>
    <dbReference type="NCBI Taxonomy" id="37915"/>
    <lineage>
        <taxon>Bacteria</taxon>
        <taxon>Bacillati</taxon>
        <taxon>Actinomycetota</taxon>
        <taxon>Actinomycetes</taxon>
        <taxon>Mycobacteriales</taxon>
        <taxon>Dietziaceae</taxon>
        <taxon>Dietzia</taxon>
    </lineage>
</organism>
<accession>A0ABT8GXT6</accession>
<keyword evidence="2" id="KW-1185">Reference proteome</keyword>
<protein>
    <submittedName>
        <fullName evidence="1">Uncharacterized protein</fullName>
    </submittedName>
</protein>
<dbReference type="RefSeq" id="WP_301162218.1">
    <property type="nucleotide sequence ID" value="NZ_JAUHTB010000002.1"/>
</dbReference>